<keyword evidence="2" id="KW-1185">Reference proteome</keyword>
<proteinExistence type="predicted"/>
<dbReference type="EMBL" id="BAABME010017961">
    <property type="protein sequence ID" value="GAA0152054.1"/>
    <property type="molecule type" value="Genomic_DNA"/>
</dbReference>
<reference evidence="1 2" key="1">
    <citation type="submission" date="2024-01" db="EMBL/GenBank/DDBJ databases">
        <title>The complete chloroplast genome sequence of Lithospermum erythrorhizon: insights into the phylogenetic relationship among Boraginaceae species and the maternal lineages of purple gromwells.</title>
        <authorList>
            <person name="Okada T."/>
            <person name="Watanabe K."/>
        </authorList>
    </citation>
    <scope>NUCLEOTIDE SEQUENCE [LARGE SCALE GENOMIC DNA]</scope>
</reference>
<comment type="caution">
    <text evidence="1">The sequence shown here is derived from an EMBL/GenBank/DDBJ whole genome shotgun (WGS) entry which is preliminary data.</text>
</comment>
<evidence type="ECO:0000313" key="2">
    <source>
        <dbReference type="Proteomes" id="UP001454036"/>
    </source>
</evidence>
<organism evidence="1 2">
    <name type="scientific">Lithospermum erythrorhizon</name>
    <name type="common">Purple gromwell</name>
    <name type="synonym">Lithospermum officinale var. erythrorhizon</name>
    <dbReference type="NCBI Taxonomy" id="34254"/>
    <lineage>
        <taxon>Eukaryota</taxon>
        <taxon>Viridiplantae</taxon>
        <taxon>Streptophyta</taxon>
        <taxon>Embryophyta</taxon>
        <taxon>Tracheophyta</taxon>
        <taxon>Spermatophyta</taxon>
        <taxon>Magnoliopsida</taxon>
        <taxon>eudicotyledons</taxon>
        <taxon>Gunneridae</taxon>
        <taxon>Pentapetalae</taxon>
        <taxon>asterids</taxon>
        <taxon>lamiids</taxon>
        <taxon>Boraginales</taxon>
        <taxon>Boraginaceae</taxon>
        <taxon>Boraginoideae</taxon>
        <taxon>Lithospermeae</taxon>
        <taxon>Lithospermum</taxon>
    </lineage>
</organism>
<name>A0AAV3PK19_LITER</name>
<gene>
    <name evidence="1" type="ORF">LIER_37410</name>
</gene>
<dbReference type="Proteomes" id="UP001454036">
    <property type="component" value="Unassembled WGS sequence"/>
</dbReference>
<sequence length="76" mass="8100">MFFGNAAAADVACISLTISDVDFFYAAVVAQPVIAPITSAVEFTRQVVFSAFVELFGIVSNHDLKVGLNSTLCLKQ</sequence>
<protein>
    <submittedName>
        <fullName evidence="1">Uncharacterized protein</fullName>
    </submittedName>
</protein>
<evidence type="ECO:0000313" key="1">
    <source>
        <dbReference type="EMBL" id="GAA0152054.1"/>
    </source>
</evidence>
<accession>A0AAV3PK19</accession>
<dbReference type="AlphaFoldDB" id="A0AAV3PK19"/>